<dbReference type="SUPFAM" id="SSF47384">
    <property type="entry name" value="Homodimeric domain of signal transducing histidine kinase"/>
    <property type="match status" value="1"/>
</dbReference>
<dbReference type="Gene3D" id="3.30.565.10">
    <property type="entry name" value="Histidine kinase-like ATPase, C-terminal domain"/>
    <property type="match status" value="1"/>
</dbReference>
<evidence type="ECO:0000256" key="13">
    <source>
        <dbReference type="ARBA" id="ARBA00023136"/>
    </source>
</evidence>
<dbReference type="EC" id="2.7.13.3" evidence="3"/>
<dbReference type="InterPro" id="IPR004358">
    <property type="entry name" value="Sig_transdc_His_kin-like_C"/>
</dbReference>
<evidence type="ECO:0000313" key="16">
    <source>
        <dbReference type="EMBL" id="EHS85853.1"/>
    </source>
</evidence>
<dbReference type="FunFam" id="3.30.565.10:FF:000013">
    <property type="entry name" value="Two-component sensor histidine kinase"/>
    <property type="match status" value="1"/>
</dbReference>
<evidence type="ECO:0000313" key="17">
    <source>
        <dbReference type="Proteomes" id="UP000004567"/>
    </source>
</evidence>
<dbReference type="STRING" id="1144300.PS3_12391"/>
<dbReference type="FunFam" id="1.10.287.130:FF:000008">
    <property type="entry name" value="Two-component sensor histidine kinase"/>
    <property type="match status" value="1"/>
</dbReference>
<comment type="catalytic activity">
    <reaction evidence="1">
        <text>ATP + protein L-histidine = ADP + protein N-phospho-L-histidine.</text>
        <dbReference type="EC" id="2.7.13.3"/>
    </reaction>
</comment>
<keyword evidence="11 14" id="KW-1133">Transmembrane helix</keyword>
<dbReference type="SMART" id="SM00388">
    <property type="entry name" value="HisKA"/>
    <property type="match status" value="1"/>
</dbReference>
<dbReference type="EMBL" id="AICN01000055">
    <property type="protein sequence ID" value="EHS85853.1"/>
    <property type="molecule type" value="Genomic_DNA"/>
</dbReference>
<evidence type="ECO:0000256" key="12">
    <source>
        <dbReference type="ARBA" id="ARBA00023012"/>
    </source>
</evidence>
<keyword evidence="12" id="KW-0902">Two-component regulatory system</keyword>
<dbReference type="SMART" id="SM00387">
    <property type="entry name" value="HATPase_c"/>
    <property type="match status" value="1"/>
</dbReference>
<dbReference type="CDD" id="cd00075">
    <property type="entry name" value="HATPase"/>
    <property type="match status" value="1"/>
</dbReference>
<keyword evidence="13 14" id="KW-0472">Membrane</keyword>
<evidence type="ECO:0000256" key="2">
    <source>
        <dbReference type="ARBA" id="ARBA00004651"/>
    </source>
</evidence>
<dbReference type="CDD" id="cd00082">
    <property type="entry name" value="HisKA"/>
    <property type="match status" value="1"/>
</dbReference>
<organism evidence="16 17">
    <name type="scientific">Limosilactobacillus gastricus PS3</name>
    <dbReference type="NCBI Taxonomy" id="1144300"/>
    <lineage>
        <taxon>Bacteria</taxon>
        <taxon>Bacillati</taxon>
        <taxon>Bacillota</taxon>
        <taxon>Bacilli</taxon>
        <taxon>Lactobacillales</taxon>
        <taxon>Lactobacillaceae</taxon>
        <taxon>Limosilactobacillus</taxon>
    </lineage>
</organism>
<dbReference type="InterPro" id="IPR003661">
    <property type="entry name" value="HisK_dim/P_dom"/>
</dbReference>
<protein>
    <recommendedName>
        <fullName evidence="3">histidine kinase</fullName>
        <ecNumber evidence="3">2.7.13.3</ecNumber>
    </recommendedName>
</protein>
<evidence type="ECO:0000256" key="5">
    <source>
        <dbReference type="ARBA" id="ARBA00022553"/>
    </source>
</evidence>
<feature type="domain" description="Histidine kinase" evidence="15">
    <location>
        <begin position="157"/>
        <end position="374"/>
    </location>
</feature>
<evidence type="ECO:0000256" key="8">
    <source>
        <dbReference type="ARBA" id="ARBA00022741"/>
    </source>
</evidence>
<gene>
    <name evidence="16" type="ORF">PS3_12391</name>
</gene>
<dbReference type="GO" id="GO:0000155">
    <property type="term" value="F:phosphorelay sensor kinase activity"/>
    <property type="evidence" value="ECO:0007669"/>
    <property type="project" value="InterPro"/>
</dbReference>
<dbReference type="InterPro" id="IPR003594">
    <property type="entry name" value="HATPase_dom"/>
</dbReference>
<dbReference type="Pfam" id="PF02518">
    <property type="entry name" value="HATPase_c"/>
    <property type="match status" value="1"/>
</dbReference>
<evidence type="ECO:0000256" key="10">
    <source>
        <dbReference type="ARBA" id="ARBA00022840"/>
    </source>
</evidence>
<proteinExistence type="predicted"/>
<dbReference type="Pfam" id="PF00512">
    <property type="entry name" value="HisKA"/>
    <property type="match status" value="1"/>
</dbReference>
<keyword evidence="6" id="KW-0808">Transferase</keyword>
<evidence type="ECO:0000256" key="14">
    <source>
        <dbReference type="SAM" id="Phobius"/>
    </source>
</evidence>
<comment type="caution">
    <text evidence="16">The sequence shown here is derived from an EMBL/GenBank/DDBJ whole genome shotgun (WGS) entry which is preliminary data.</text>
</comment>
<keyword evidence="4" id="KW-1003">Cell membrane</keyword>
<dbReference type="InterPro" id="IPR050398">
    <property type="entry name" value="HssS/ArlS-like"/>
</dbReference>
<dbReference type="SUPFAM" id="SSF55874">
    <property type="entry name" value="ATPase domain of HSP90 chaperone/DNA topoisomerase II/histidine kinase"/>
    <property type="match status" value="1"/>
</dbReference>
<evidence type="ECO:0000259" key="15">
    <source>
        <dbReference type="PROSITE" id="PS50109"/>
    </source>
</evidence>
<evidence type="ECO:0000256" key="9">
    <source>
        <dbReference type="ARBA" id="ARBA00022777"/>
    </source>
</evidence>
<dbReference type="GO" id="GO:0005886">
    <property type="term" value="C:plasma membrane"/>
    <property type="evidence" value="ECO:0007669"/>
    <property type="project" value="UniProtKB-SubCell"/>
</dbReference>
<dbReference type="InterPro" id="IPR005467">
    <property type="entry name" value="His_kinase_dom"/>
</dbReference>
<comment type="subcellular location">
    <subcellularLocation>
        <location evidence="2">Cell membrane</location>
        <topology evidence="2">Multi-pass membrane protein</topology>
    </subcellularLocation>
</comment>
<dbReference type="GO" id="GO:0005524">
    <property type="term" value="F:ATP binding"/>
    <property type="evidence" value="ECO:0007669"/>
    <property type="project" value="UniProtKB-KW"/>
</dbReference>
<dbReference type="AlphaFoldDB" id="H4GK37"/>
<name>H4GK37_9LACO</name>
<keyword evidence="5" id="KW-0597">Phosphoprotein</keyword>
<dbReference type="PATRIC" id="fig|1144300.3.peg.1271"/>
<feature type="transmembrane region" description="Helical" evidence="14">
    <location>
        <begin position="12"/>
        <end position="40"/>
    </location>
</feature>
<evidence type="ECO:0000256" key="11">
    <source>
        <dbReference type="ARBA" id="ARBA00022989"/>
    </source>
</evidence>
<keyword evidence="7 14" id="KW-0812">Transmembrane</keyword>
<dbReference type="Gene3D" id="1.10.287.130">
    <property type="match status" value="1"/>
</dbReference>
<dbReference type="Proteomes" id="UP000004567">
    <property type="component" value="Unassembled WGS sequence"/>
</dbReference>
<dbReference type="PANTHER" id="PTHR45528">
    <property type="entry name" value="SENSOR HISTIDINE KINASE CPXA"/>
    <property type="match status" value="1"/>
</dbReference>
<dbReference type="InterPro" id="IPR036097">
    <property type="entry name" value="HisK_dim/P_sf"/>
</dbReference>
<dbReference type="InterPro" id="IPR036890">
    <property type="entry name" value="HATPase_C_sf"/>
</dbReference>
<keyword evidence="10" id="KW-0067">ATP-binding</keyword>
<dbReference type="PROSITE" id="PS50109">
    <property type="entry name" value="HIS_KIN"/>
    <property type="match status" value="1"/>
</dbReference>
<keyword evidence="8" id="KW-0547">Nucleotide-binding</keyword>
<reference evidence="16 17" key="1">
    <citation type="journal article" date="2013" name="Genome Announc.">
        <title>Genome Sequence of Lactobacillus gastricus PS3, a Strain Isolated from Human Milk.</title>
        <authorList>
            <person name="Martin V."/>
            <person name="Cardenas N."/>
            <person name="Jimenez E."/>
            <person name="Maldonado A."/>
            <person name="Rodriguez J.M."/>
            <person name="Fernandez L."/>
        </authorList>
    </citation>
    <scope>NUCLEOTIDE SEQUENCE [LARGE SCALE GENOMIC DNA]</scope>
    <source>
        <strain evidence="16 17">PS3</strain>
    </source>
</reference>
<evidence type="ECO:0000256" key="6">
    <source>
        <dbReference type="ARBA" id="ARBA00022679"/>
    </source>
</evidence>
<evidence type="ECO:0000256" key="4">
    <source>
        <dbReference type="ARBA" id="ARBA00022475"/>
    </source>
</evidence>
<dbReference type="RefSeq" id="WP_007122420.1">
    <property type="nucleotide sequence ID" value="NZ_AICN01000055.1"/>
</dbReference>
<evidence type="ECO:0000256" key="3">
    <source>
        <dbReference type="ARBA" id="ARBA00012438"/>
    </source>
</evidence>
<accession>H4GK37</accession>
<dbReference type="PRINTS" id="PR00344">
    <property type="entry name" value="BCTRLSENSOR"/>
</dbReference>
<evidence type="ECO:0000256" key="7">
    <source>
        <dbReference type="ARBA" id="ARBA00022692"/>
    </source>
</evidence>
<dbReference type="PANTHER" id="PTHR45528:SF1">
    <property type="entry name" value="SENSOR HISTIDINE KINASE CPXA"/>
    <property type="match status" value="1"/>
</dbReference>
<sequence>MLKLTRREKSSLILEGILTIILLGLLNLAVLTILQILMVNQPGVNLGFFVMQQSVAVGPIRMRIVGAQQILVILMLVADFVILWWRMVRRYHQYQMDHIISELHYIAQGHLEHRIPFSVKGAQQHVITSVNALVDSTARSIKEEREIEKSKDELITNVSHDLRTPLTSIIGYLGLIENHQYRSEEEIVQFANIAYNKAQQMKSMVDDLFEYTKVQFNAEKPKFVEVDLTQLLEQVSASFELEAEKHGIQMQTDFVQSPLMVEVVPDKIGRVFSNLVSNALKYGDGSSYIRIATQVKDDQVDITVANDGVPIPEESVQHLFERFYRVESSRSKQTGGTGLGLAIVQSIIETHHGHVGVKSDESATTFTVTIPLQQPKDQKGH</sequence>
<feature type="transmembrane region" description="Helical" evidence="14">
    <location>
        <begin position="60"/>
        <end position="85"/>
    </location>
</feature>
<keyword evidence="9 16" id="KW-0418">Kinase</keyword>
<dbReference type="OrthoDB" id="335833at2"/>
<evidence type="ECO:0000256" key="1">
    <source>
        <dbReference type="ARBA" id="ARBA00000085"/>
    </source>
</evidence>